<keyword evidence="8" id="KW-0812">Transmembrane</keyword>
<evidence type="ECO:0000313" key="11">
    <source>
        <dbReference type="Proteomes" id="UP000193986"/>
    </source>
</evidence>
<comment type="similarity">
    <text evidence="2">Belongs to the flavoprotein pyridine nucleotide cytochrome reductase family.</text>
</comment>
<comment type="caution">
    <text evidence="10">The sequence shown here is derived from an EMBL/GenBank/DDBJ whole genome shotgun (WGS) entry which is preliminary data.</text>
</comment>
<keyword evidence="3 6" id="KW-0285">Flavoprotein</keyword>
<feature type="transmembrane region" description="Helical" evidence="8">
    <location>
        <begin position="44"/>
        <end position="63"/>
    </location>
</feature>
<name>A0A1Y2BH33_9TREE</name>
<dbReference type="SUPFAM" id="SSF63380">
    <property type="entry name" value="Riboflavin synthase domain-like"/>
    <property type="match status" value="1"/>
</dbReference>
<organism evidence="10 11">
    <name type="scientific">Naematelia encephala</name>
    <dbReference type="NCBI Taxonomy" id="71784"/>
    <lineage>
        <taxon>Eukaryota</taxon>
        <taxon>Fungi</taxon>
        <taxon>Dikarya</taxon>
        <taxon>Basidiomycota</taxon>
        <taxon>Agaricomycotina</taxon>
        <taxon>Tremellomycetes</taxon>
        <taxon>Tremellales</taxon>
        <taxon>Naemateliaceae</taxon>
        <taxon>Naematelia</taxon>
    </lineage>
</organism>
<feature type="binding site" evidence="6">
    <location>
        <position position="157"/>
    </location>
    <ligand>
        <name>FAD</name>
        <dbReference type="ChEBI" id="CHEBI:57692"/>
    </ligand>
</feature>
<feature type="binding site" evidence="6">
    <location>
        <position position="164"/>
    </location>
    <ligand>
        <name>FAD</name>
        <dbReference type="ChEBI" id="CHEBI:57692"/>
    </ligand>
</feature>
<keyword evidence="4 6" id="KW-0274">FAD</keyword>
<evidence type="ECO:0000256" key="1">
    <source>
        <dbReference type="ARBA" id="ARBA00001974"/>
    </source>
</evidence>
<dbReference type="OrthoDB" id="432685at2759"/>
<comment type="cofactor">
    <cofactor evidence="1 6">
        <name>FAD</name>
        <dbReference type="ChEBI" id="CHEBI:57692"/>
    </cofactor>
</comment>
<dbReference type="CDD" id="cd06183">
    <property type="entry name" value="cyt_b5_reduct_like"/>
    <property type="match status" value="1"/>
</dbReference>
<evidence type="ECO:0000256" key="4">
    <source>
        <dbReference type="ARBA" id="ARBA00022827"/>
    </source>
</evidence>
<dbReference type="InterPro" id="IPR017938">
    <property type="entry name" value="Riboflavin_synthase-like_b-brl"/>
</dbReference>
<dbReference type="AlphaFoldDB" id="A0A1Y2BH33"/>
<dbReference type="GO" id="GO:0016491">
    <property type="term" value="F:oxidoreductase activity"/>
    <property type="evidence" value="ECO:0007669"/>
    <property type="project" value="UniProtKB-KW"/>
</dbReference>
<evidence type="ECO:0000259" key="9">
    <source>
        <dbReference type="PROSITE" id="PS51384"/>
    </source>
</evidence>
<gene>
    <name evidence="10" type="ORF">BCR39DRAFT_477596</name>
</gene>
<dbReference type="PANTHER" id="PTHR19370">
    <property type="entry name" value="NADH-CYTOCHROME B5 REDUCTASE"/>
    <property type="match status" value="1"/>
</dbReference>
<evidence type="ECO:0000313" key="10">
    <source>
        <dbReference type="EMBL" id="ORY34114.1"/>
    </source>
</evidence>
<evidence type="ECO:0000256" key="7">
    <source>
        <dbReference type="SAM" id="MobiDB-lite"/>
    </source>
</evidence>
<feature type="domain" description="FAD-binding FR-type" evidence="9">
    <location>
        <begin position="73"/>
        <end position="189"/>
    </location>
</feature>
<dbReference type="InParanoid" id="A0A1Y2BH33"/>
<reference evidence="10 11" key="1">
    <citation type="submission" date="2016-07" db="EMBL/GenBank/DDBJ databases">
        <title>Pervasive Adenine N6-methylation of Active Genes in Fungi.</title>
        <authorList>
            <consortium name="DOE Joint Genome Institute"/>
            <person name="Mondo S.J."/>
            <person name="Dannebaum R.O."/>
            <person name="Kuo R.C."/>
            <person name="Labutti K."/>
            <person name="Haridas S."/>
            <person name="Kuo A."/>
            <person name="Salamov A."/>
            <person name="Ahrendt S.R."/>
            <person name="Lipzen A."/>
            <person name="Sullivan W."/>
            <person name="Andreopoulos W.B."/>
            <person name="Clum A."/>
            <person name="Lindquist E."/>
            <person name="Daum C."/>
            <person name="Ramamoorthy G.K."/>
            <person name="Gryganskyi A."/>
            <person name="Culley D."/>
            <person name="Magnuson J.K."/>
            <person name="James T.Y."/>
            <person name="O'Malley M.A."/>
            <person name="Stajich J.E."/>
            <person name="Spatafora J.W."/>
            <person name="Visel A."/>
            <person name="Grigoriev I.V."/>
        </authorList>
    </citation>
    <scope>NUCLEOTIDE SEQUENCE [LARGE SCALE GENOMIC DNA]</scope>
    <source>
        <strain evidence="10 11">68-887.2</strain>
    </source>
</reference>
<dbReference type="STRING" id="71784.A0A1Y2BH33"/>
<proteinExistence type="inferred from homology"/>
<feature type="binding site" evidence="6">
    <location>
        <position position="155"/>
    </location>
    <ligand>
        <name>FAD</name>
        <dbReference type="ChEBI" id="CHEBI:57692"/>
    </ligand>
</feature>
<evidence type="ECO:0000256" key="6">
    <source>
        <dbReference type="PIRSR" id="PIRSR601834-1"/>
    </source>
</evidence>
<feature type="binding site" evidence="6">
    <location>
        <position position="138"/>
    </location>
    <ligand>
        <name>FAD</name>
        <dbReference type="ChEBI" id="CHEBI:57692"/>
    </ligand>
</feature>
<dbReference type="InterPro" id="IPR001834">
    <property type="entry name" value="CBR-like"/>
</dbReference>
<keyword evidence="5" id="KW-0560">Oxidoreductase</keyword>
<feature type="region of interest" description="Disordered" evidence="7">
    <location>
        <begin position="1"/>
        <end position="22"/>
    </location>
</feature>
<dbReference type="Gene3D" id="3.40.50.80">
    <property type="entry name" value="Nucleotide-binding domain of ferredoxin-NADP reductase (FNR) module"/>
    <property type="match status" value="1"/>
</dbReference>
<feature type="binding site" evidence="6">
    <location>
        <position position="139"/>
    </location>
    <ligand>
        <name>FAD</name>
        <dbReference type="ChEBI" id="CHEBI:57692"/>
    </ligand>
</feature>
<protein>
    <recommendedName>
        <fullName evidence="9">FAD-binding FR-type domain-containing protein</fullName>
    </recommendedName>
</protein>
<keyword evidence="11" id="KW-1185">Reference proteome</keyword>
<dbReference type="InterPro" id="IPR017927">
    <property type="entry name" value="FAD-bd_FR_type"/>
</dbReference>
<dbReference type="PANTHER" id="PTHR19370:SF184">
    <property type="entry name" value="NADH-CYTOCHROME B5 REDUCTASE-LIKE"/>
    <property type="match status" value="1"/>
</dbReference>
<dbReference type="EMBL" id="MCFC01000004">
    <property type="protein sequence ID" value="ORY34114.1"/>
    <property type="molecule type" value="Genomic_DNA"/>
</dbReference>
<dbReference type="Proteomes" id="UP000193986">
    <property type="component" value="Unassembled WGS sequence"/>
</dbReference>
<dbReference type="InterPro" id="IPR008333">
    <property type="entry name" value="Cbr1-like_FAD-bd_dom"/>
</dbReference>
<keyword evidence="8" id="KW-0472">Membrane</keyword>
<evidence type="ECO:0000256" key="8">
    <source>
        <dbReference type="SAM" id="Phobius"/>
    </source>
</evidence>
<dbReference type="PROSITE" id="PS51384">
    <property type="entry name" value="FAD_FR"/>
    <property type="match status" value="1"/>
</dbReference>
<sequence length="327" mass="35172">MQSATRASRGCLRTGSRNVLRPPLSPKVQLRFASSSSRPIRSSAVIVAIGAVSLIAFPVYVALFPKHPALQPQVYTDLTVFSTQRVTPQHASIGIPIPPGSRSLFGIDAVRRDRSKPEDGEIVIQHLYVKNPDLMIERPYTPVNNVERDGIANIVVKKVQGGEVGRHIHGLHAGDSIGIRGPVTTFAINPTKYDKIIMISTGTGISPFLQLLDKLPVTSSTELHILHSLPKPDKQDWVVSSGLLPRLQDRFGDQLTVDRIPPGSIPEVALESALRGADKAKVMVLVCLPPNLLKSVAGPMAPNLGQGPLRGTLADLGLSPANVVKLE</sequence>
<accession>A0A1Y2BH33</accession>
<dbReference type="InterPro" id="IPR039261">
    <property type="entry name" value="FNR_nucleotide-bd"/>
</dbReference>
<dbReference type="Pfam" id="PF00970">
    <property type="entry name" value="FAD_binding_6"/>
    <property type="match status" value="1"/>
</dbReference>
<dbReference type="SUPFAM" id="SSF52343">
    <property type="entry name" value="Ferredoxin reductase-like, C-terminal NADP-linked domain"/>
    <property type="match status" value="1"/>
</dbReference>
<feature type="binding site" evidence="6">
    <location>
        <position position="140"/>
    </location>
    <ligand>
        <name>FAD</name>
        <dbReference type="ChEBI" id="CHEBI:57692"/>
    </ligand>
</feature>
<evidence type="ECO:0000256" key="3">
    <source>
        <dbReference type="ARBA" id="ARBA00022630"/>
    </source>
</evidence>
<dbReference type="PRINTS" id="PR00406">
    <property type="entry name" value="CYTB5RDTASE"/>
</dbReference>
<evidence type="ECO:0000256" key="2">
    <source>
        <dbReference type="ARBA" id="ARBA00006105"/>
    </source>
</evidence>
<keyword evidence="8" id="KW-1133">Transmembrane helix</keyword>
<dbReference type="Gene3D" id="2.40.30.10">
    <property type="entry name" value="Translation factors"/>
    <property type="match status" value="1"/>
</dbReference>
<evidence type="ECO:0000256" key="5">
    <source>
        <dbReference type="ARBA" id="ARBA00023002"/>
    </source>
</evidence>